<name>A0A6P1SXE8_9RHOB</name>
<dbReference type="PANTHER" id="PTHR43114">
    <property type="entry name" value="ADENINE DEAMINASE"/>
    <property type="match status" value="1"/>
</dbReference>
<gene>
    <name evidence="7" type="ORF">GO499_01840</name>
</gene>
<dbReference type="InterPro" id="IPR001365">
    <property type="entry name" value="A_deaminase_dom"/>
</dbReference>
<evidence type="ECO:0000256" key="3">
    <source>
        <dbReference type="ARBA" id="ARBA00022723"/>
    </source>
</evidence>
<dbReference type="AlphaFoldDB" id="A0A6P1SXE8"/>
<protein>
    <submittedName>
        <fullName evidence="7">Adenosine deaminase</fullName>
        <ecNumber evidence="7">3.5.4.4</ecNumber>
    </submittedName>
</protein>
<dbReference type="GO" id="GO:0019239">
    <property type="term" value="F:deaminase activity"/>
    <property type="evidence" value="ECO:0007669"/>
    <property type="project" value="InterPro"/>
</dbReference>
<feature type="domain" description="Adenosine deaminase" evidence="6">
    <location>
        <begin position="7"/>
        <end position="325"/>
    </location>
</feature>
<evidence type="ECO:0000256" key="5">
    <source>
        <dbReference type="ARBA" id="ARBA00022833"/>
    </source>
</evidence>
<dbReference type="GO" id="GO:0016814">
    <property type="term" value="F:hydrolase activity, acting on carbon-nitrogen (but not peptide) bonds, in cyclic amidines"/>
    <property type="evidence" value="ECO:0007669"/>
    <property type="project" value="UniProtKB-ARBA"/>
</dbReference>
<dbReference type="InterPro" id="IPR006330">
    <property type="entry name" value="Ado/ade_deaminase"/>
</dbReference>
<dbReference type="RefSeq" id="WP_161860584.1">
    <property type="nucleotide sequence ID" value="NZ_CP046620.1"/>
</dbReference>
<dbReference type="NCBIfam" id="NF006848">
    <property type="entry name" value="PRK09358.1-3"/>
    <property type="match status" value="1"/>
</dbReference>
<dbReference type="Gene3D" id="3.20.20.140">
    <property type="entry name" value="Metal-dependent hydrolases"/>
    <property type="match status" value="1"/>
</dbReference>
<reference evidence="7 8" key="1">
    <citation type="submission" date="2019-12" db="EMBL/GenBank/DDBJ databases">
        <title>Complete genome sequence of Algicella marina strain 9Alg 56(T) isolated from the red alga Tichocarpus crinitus.</title>
        <authorList>
            <person name="Kim S.-G."/>
            <person name="Nedashkovskaya O.I."/>
        </authorList>
    </citation>
    <scope>NUCLEOTIDE SEQUENCE [LARGE SCALE GENOMIC DNA]</scope>
    <source>
        <strain evidence="7 8">9Alg 56</strain>
    </source>
</reference>
<keyword evidence="8" id="KW-1185">Reference proteome</keyword>
<dbReference type="NCBIfam" id="TIGR01430">
    <property type="entry name" value="aden_deam"/>
    <property type="match status" value="1"/>
</dbReference>
<sequence length="328" mass="35694">MNWATIPKVELHLHLEGAAPPEFIRQLAREKNVELPGVFDEKGAYRWTDFAEFLRTYAAACSVLQGPEDFGRLAQAVLETSAGDGVIYTEIFIAPDICGGGDKVAWGEYLAALTEAARSAQASHGIVARFISTCIRNHGAEAAENAARLSAGTAGEMLTGFGMGGEERFGSVQDYVKAFAIAAEAGLEITSHAGEICGAESVRETLEHLPVSRIGHGVRAIEDPELVKRLADEEIVLEVNPGSNIALSVYDRWEAHPIQKLRDAGVPVTVSTDDPPYFHTDMPREYRRLHEVFGWDAEDFRAINLTAAHAAFCDEKTRSEIITRLTGA</sequence>
<dbReference type="KEGG" id="amaq:GO499_01840"/>
<dbReference type="EMBL" id="CP046620">
    <property type="protein sequence ID" value="QHQ34013.1"/>
    <property type="molecule type" value="Genomic_DNA"/>
</dbReference>
<keyword evidence="5" id="KW-0862">Zinc</keyword>
<evidence type="ECO:0000313" key="7">
    <source>
        <dbReference type="EMBL" id="QHQ34013.1"/>
    </source>
</evidence>
<dbReference type="PANTHER" id="PTHR43114:SF6">
    <property type="entry name" value="ADENINE DEAMINASE"/>
    <property type="match status" value="1"/>
</dbReference>
<evidence type="ECO:0000259" key="6">
    <source>
        <dbReference type="Pfam" id="PF00962"/>
    </source>
</evidence>
<dbReference type="InterPro" id="IPR032466">
    <property type="entry name" value="Metal_Hydrolase"/>
</dbReference>
<keyword evidence="4 7" id="KW-0378">Hydrolase</keyword>
<dbReference type="GO" id="GO:0046872">
    <property type="term" value="F:metal ion binding"/>
    <property type="evidence" value="ECO:0007669"/>
    <property type="project" value="UniProtKB-KW"/>
</dbReference>
<organism evidence="7 8">
    <name type="scientific">Algicella marina</name>
    <dbReference type="NCBI Taxonomy" id="2683284"/>
    <lineage>
        <taxon>Bacteria</taxon>
        <taxon>Pseudomonadati</taxon>
        <taxon>Pseudomonadota</taxon>
        <taxon>Alphaproteobacteria</taxon>
        <taxon>Rhodobacterales</taxon>
        <taxon>Paracoccaceae</taxon>
        <taxon>Algicella</taxon>
    </lineage>
</organism>
<evidence type="ECO:0000256" key="1">
    <source>
        <dbReference type="ARBA" id="ARBA00001947"/>
    </source>
</evidence>
<dbReference type="Pfam" id="PF00962">
    <property type="entry name" value="A_deaminase"/>
    <property type="match status" value="1"/>
</dbReference>
<comment type="similarity">
    <text evidence="2">Belongs to the metallo-dependent hydrolases superfamily. Adenosine and AMP deaminases family.</text>
</comment>
<dbReference type="CDD" id="cd01320">
    <property type="entry name" value="ADA"/>
    <property type="match status" value="1"/>
</dbReference>
<evidence type="ECO:0000256" key="4">
    <source>
        <dbReference type="ARBA" id="ARBA00022801"/>
    </source>
</evidence>
<evidence type="ECO:0000256" key="2">
    <source>
        <dbReference type="ARBA" id="ARBA00006676"/>
    </source>
</evidence>
<comment type="cofactor">
    <cofactor evidence="1">
        <name>Zn(2+)</name>
        <dbReference type="ChEBI" id="CHEBI:29105"/>
    </cofactor>
</comment>
<evidence type="ECO:0000313" key="8">
    <source>
        <dbReference type="Proteomes" id="UP000464495"/>
    </source>
</evidence>
<proteinExistence type="inferred from homology"/>
<dbReference type="SUPFAM" id="SSF51556">
    <property type="entry name" value="Metallo-dependent hydrolases"/>
    <property type="match status" value="1"/>
</dbReference>
<keyword evidence="3" id="KW-0479">Metal-binding</keyword>
<accession>A0A6P1SXE8</accession>
<dbReference type="Proteomes" id="UP000464495">
    <property type="component" value="Chromosome"/>
</dbReference>
<dbReference type="EC" id="3.5.4.4" evidence="7"/>